<dbReference type="Proteomes" id="UP000064893">
    <property type="component" value="Chromosome"/>
</dbReference>
<dbReference type="Pfam" id="PF00589">
    <property type="entry name" value="Phage_integrase"/>
    <property type="match status" value="1"/>
</dbReference>
<dbReference type="Gene3D" id="1.10.150.130">
    <property type="match status" value="1"/>
</dbReference>
<dbReference type="InterPro" id="IPR002104">
    <property type="entry name" value="Integrase_catalytic"/>
</dbReference>
<proteinExistence type="predicted"/>
<accession>A0A0S2HUW1</accession>
<dbReference type="STRING" id="1307839.L21SP5_00169"/>
<dbReference type="GO" id="GO:0015074">
    <property type="term" value="P:DNA integration"/>
    <property type="evidence" value="ECO:0007669"/>
    <property type="project" value="InterPro"/>
</dbReference>
<dbReference type="InterPro" id="IPR011010">
    <property type="entry name" value="DNA_brk_join_enz"/>
</dbReference>
<keyword evidence="1" id="KW-0238">DNA-binding</keyword>
<evidence type="ECO:0000313" key="5">
    <source>
        <dbReference type="Proteomes" id="UP000064893"/>
    </source>
</evidence>
<dbReference type="EMBL" id="CP013118">
    <property type="protein sequence ID" value="ALO13849.1"/>
    <property type="molecule type" value="Genomic_DNA"/>
</dbReference>
<evidence type="ECO:0000313" key="4">
    <source>
        <dbReference type="EMBL" id="ALO13849.1"/>
    </source>
</evidence>
<dbReference type="InterPro" id="IPR010998">
    <property type="entry name" value="Integrase_recombinase_N"/>
</dbReference>
<dbReference type="SUPFAM" id="SSF56349">
    <property type="entry name" value="DNA breaking-rejoining enzymes"/>
    <property type="match status" value="1"/>
</dbReference>
<dbReference type="GO" id="GO:0003677">
    <property type="term" value="F:DNA binding"/>
    <property type="evidence" value="ECO:0007669"/>
    <property type="project" value="UniProtKB-KW"/>
</dbReference>
<keyword evidence="2" id="KW-0233">DNA recombination</keyword>
<evidence type="ECO:0000256" key="2">
    <source>
        <dbReference type="ARBA" id="ARBA00023172"/>
    </source>
</evidence>
<name>A0A0S2HUW1_9BACT</name>
<organism evidence="4 5">
    <name type="scientific">Salinivirga cyanobacteriivorans</name>
    <dbReference type="NCBI Taxonomy" id="1307839"/>
    <lineage>
        <taxon>Bacteria</taxon>
        <taxon>Pseudomonadati</taxon>
        <taxon>Bacteroidota</taxon>
        <taxon>Bacteroidia</taxon>
        <taxon>Bacteroidales</taxon>
        <taxon>Salinivirgaceae</taxon>
        <taxon>Salinivirga</taxon>
    </lineage>
</organism>
<evidence type="ECO:0000259" key="3">
    <source>
        <dbReference type="PROSITE" id="PS51898"/>
    </source>
</evidence>
<gene>
    <name evidence="4" type="ORF">L21SP5_00169</name>
</gene>
<dbReference type="GO" id="GO:0006310">
    <property type="term" value="P:DNA recombination"/>
    <property type="evidence" value="ECO:0007669"/>
    <property type="project" value="UniProtKB-KW"/>
</dbReference>
<dbReference type="Gene3D" id="1.10.443.10">
    <property type="entry name" value="Intergrase catalytic core"/>
    <property type="match status" value="1"/>
</dbReference>
<dbReference type="KEGG" id="blq:L21SP5_00169"/>
<keyword evidence="5" id="KW-1185">Reference proteome</keyword>
<sequence length="287" mass="34411">MNQHFRKYLVEKGFAISTAGDYSSFIEKKFKLYLHELSLSTESFDNEQLMQYIRHRKGQNIQAKTINLELKKISYYLEFKGMPNVAENVRLKGVQRKIPHDLFTQKQLDEIYKTFPECRNHWTHENTLKTYHIILGLKIYQGLQTCELAKLETSHLQLDKGKIYVPSTRRTNKRILELKPFQVLPLHEYLLSEGKFLKDEIEGSYLFHKKRLFRGMSRIKKMINRYEPRLKNMAQIRASVITNWLQHYNLREVQHMAGHKYVSSTERYRTDNLEDLQKELEKYHPLK</sequence>
<dbReference type="PROSITE" id="PS51898">
    <property type="entry name" value="TYR_RECOMBINASE"/>
    <property type="match status" value="1"/>
</dbReference>
<protein>
    <submittedName>
        <fullName evidence="4">Site-specific tyrosine recombinase XerD</fullName>
    </submittedName>
</protein>
<dbReference type="CDD" id="cd00397">
    <property type="entry name" value="DNA_BRE_C"/>
    <property type="match status" value="1"/>
</dbReference>
<dbReference type="RefSeq" id="WP_205627963.1">
    <property type="nucleotide sequence ID" value="NZ_CP013118.1"/>
</dbReference>
<evidence type="ECO:0000256" key="1">
    <source>
        <dbReference type="ARBA" id="ARBA00023125"/>
    </source>
</evidence>
<reference evidence="4 5" key="1">
    <citation type="submission" date="2015-11" db="EMBL/GenBank/DDBJ databases">
        <title>Description and complete genome sequence of a novel strain predominating in hypersaline microbial mats and representing a new family of the Bacteriodetes phylum.</title>
        <authorList>
            <person name="Spring S."/>
            <person name="Bunk B."/>
            <person name="Sproer C."/>
            <person name="Klenk H.-P."/>
        </authorList>
    </citation>
    <scope>NUCLEOTIDE SEQUENCE [LARGE SCALE GENOMIC DNA]</scope>
    <source>
        <strain evidence="4 5">L21-Spi-D4</strain>
    </source>
</reference>
<feature type="domain" description="Tyr recombinase" evidence="3">
    <location>
        <begin position="97"/>
        <end position="281"/>
    </location>
</feature>
<dbReference type="AlphaFoldDB" id="A0A0S2HUW1"/>
<dbReference type="InterPro" id="IPR013762">
    <property type="entry name" value="Integrase-like_cat_sf"/>
</dbReference>